<dbReference type="PANTHER" id="PTHR42760:SF40">
    <property type="entry name" value="3-OXOACYL-[ACYL-CARRIER-PROTEIN] REDUCTASE, CHLOROPLASTIC"/>
    <property type="match status" value="1"/>
</dbReference>
<feature type="domain" description="Ketoreductase" evidence="3">
    <location>
        <begin position="19"/>
        <end position="205"/>
    </location>
</feature>
<evidence type="ECO:0000256" key="2">
    <source>
        <dbReference type="ARBA" id="ARBA00023002"/>
    </source>
</evidence>
<evidence type="ECO:0000313" key="5">
    <source>
        <dbReference type="Proteomes" id="UP000612808"/>
    </source>
</evidence>
<name>A0A8J3NDS4_9ACTN</name>
<dbReference type="GO" id="GO:0030497">
    <property type="term" value="P:fatty acid elongation"/>
    <property type="evidence" value="ECO:0007669"/>
    <property type="project" value="TreeGrafter"/>
</dbReference>
<dbReference type="PRINTS" id="PR00080">
    <property type="entry name" value="SDRFAMILY"/>
</dbReference>
<comment type="caution">
    <text evidence="4">The sequence shown here is derived from an EMBL/GenBank/DDBJ whole genome shotgun (WGS) entry which is preliminary data.</text>
</comment>
<keyword evidence="2" id="KW-0560">Oxidoreductase</keyword>
<sequence length="259" mass="26347">MGSEEQPAWRAFSSGFADRVAVVTGAAGGIGLAAATALHAYGARVVLLDANAPLLERSAAALPGAVAMPVDITDSARVAAAFDAIAERYGPVEHLVHAAAVITALPLLEQDVEHWRRVLDVNLVGSFTVVRAALAQMVPRRGGTIVAVASDAGFRGGGGLIADAAYAASKAGVLSLVKSVAREFAGTGVRINALVPGPTDTPLHQGVSDELKQRIAAGLPVGRMGHPDDMAAAILFLSSPAAPFVYGTALDVDGGSMLR</sequence>
<dbReference type="Pfam" id="PF13561">
    <property type="entry name" value="adh_short_C2"/>
    <property type="match status" value="1"/>
</dbReference>
<dbReference type="EMBL" id="BOMB01000044">
    <property type="protein sequence ID" value="GID15604.1"/>
    <property type="molecule type" value="Genomic_DNA"/>
</dbReference>
<dbReference type="Gene3D" id="3.40.50.720">
    <property type="entry name" value="NAD(P)-binding Rossmann-like Domain"/>
    <property type="match status" value="1"/>
</dbReference>
<evidence type="ECO:0000313" key="4">
    <source>
        <dbReference type="EMBL" id="GID15604.1"/>
    </source>
</evidence>
<dbReference type="RefSeq" id="WP_203663978.1">
    <property type="nucleotide sequence ID" value="NZ_BAAAZM010000023.1"/>
</dbReference>
<dbReference type="AlphaFoldDB" id="A0A8J3NDS4"/>
<dbReference type="CDD" id="cd05233">
    <property type="entry name" value="SDR_c"/>
    <property type="match status" value="1"/>
</dbReference>
<dbReference type="FunFam" id="3.40.50.720:FF:000084">
    <property type="entry name" value="Short-chain dehydrogenase reductase"/>
    <property type="match status" value="1"/>
</dbReference>
<evidence type="ECO:0000256" key="1">
    <source>
        <dbReference type="ARBA" id="ARBA00006484"/>
    </source>
</evidence>
<evidence type="ECO:0000259" key="3">
    <source>
        <dbReference type="SMART" id="SM00822"/>
    </source>
</evidence>
<dbReference type="SUPFAM" id="SSF51735">
    <property type="entry name" value="NAD(P)-binding Rossmann-fold domains"/>
    <property type="match status" value="1"/>
</dbReference>
<dbReference type="PANTHER" id="PTHR42760">
    <property type="entry name" value="SHORT-CHAIN DEHYDROGENASES/REDUCTASES FAMILY MEMBER"/>
    <property type="match status" value="1"/>
</dbReference>
<dbReference type="SMART" id="SM00822">
    <property type="entry name" value="PKS_KR"/>
    <property type="match status" value="1"/>
</dbReference>
<protein>
    <submittedName>
        <fullName evidence="4">Gluconate 5-dehydrogenase</fullName>
    </submittedName>
</protein>
<proteinExistence type="inferred from homology"/>
<gene>
    <name evidence="4" type="ORF">Aru02nite_64930</name>
</gene>
<reference evidence="4" key="1">
    <citation type="submission" date="2021-01" db="EMBL/GenBank/DDBJ databases">
        <title>Whole genome shotgun sequence of Actinocatenispora rupis NBRC 107355.</title>
        <authorList>
            <person name="Komaki H."/>
            <person name="Tamura T."/>
        </authorList>
    </citation>
    <scope>NUCLEOTIDE SEQUENCE</scope>
    <source>
        <strain evidence="4">NBRC 107355</strain>
    </source>
</reference>
<dbReference type="InterPro" id="IPR002347">
    <property type="entry name" value="SDR_fam"/>
</dbReference>
<dbReference type="InterPro" id="IPR036291">
    <property type="entry name" value="NAD(P)-bd_dom_sf"/>
</dbReference>
<accession>A0A8J3NDS4</accession>
<dbReference type="GO" id="GO:0016616">
    <property type="term" value="F:oxidoreductase activity, acting on the CH-OH group of donors, NAD or NADP as acceptor"/>
    <property type="evidence" value="ECO:0007669"/>
    <property type="project" value="TreeGrafter"/>
</dbReference>
<dbReference type="InterPro" id="IPR057326">
    <property type="entry name" value="KR_dom"/>
</dbReference>
<dbReference type="PRINTS" id="PR00081">
    <property type="entry name" value="GDHRDH"/>
</dbReference>
<comment type="similarity">
    <text evidence="1">Belongs to the short-chain dehydrogenases/reductases (SDR) family.</text>
</comment>
<keyword evidence="5" id="KW-1185">Reference proteome</keyword>
<dbReference type="Proteomes" id="UP000612808">
    <property type="component" value="Unassembled WGS sequence"/>
</dbReference>
<organism evidence="4 5">
    <name type="scientific">Actinocatenispora rupis</name>
    <dbReference type="NCBI Taxonomy" id="519421"/>
    <lineage>
        <taxon>Bacteria</taxon>
        <taxon>Bacillati</taxon>
        <taxon>Actinomycetota</taxon>
        <taxon>Actinomycetes</taxon>
        <taxon>Micromonosporales</taxon>
        <taxon>Micromonosporaceae</taxon>
        <taxon>Actinocatenispora</taxon>
    </lineage>
</organism>